<dbReference type="Gene3D" id="3.90.870.50">
    <property type="match status" value="1"/>
</dbReference>
<dbReference type="RefSeq" id="WP_212785220.1">
    <property type="nucleotide sequence ID" value="NZ_AP019536.1"/>
</dbReference>
<dbReference type="InterPro" id="IPR017945">
    <property type="entry name" value="DHBP_synth_RibB-like_a/b_dom"/>
</dbReference>
<dbReference type="SUPFAM" id="SSF54975">
    <property type="entry name" value="Acylphosphatase/BLUF domain-like"/>
    <property type="match status" value="1"/>
</dbReference>
<evidence type="ECO:0000256" key="9">
    <source>
        <dbReference type="PROSITE-ProRule" id="PRU00520"/>
    </source>
</evidence>
<dbReference type="Pfam" id="PF17788">
    <property type="entry name" value="HypF_C"/>
    <property type="match status" value="1"/>
</dbReference>
<dbReference type="InterPro" id="IPR004421">
    <property type="entry name" value="Carbamoyltransferase_HypF"/>
</dbReference>
<dbReference type="Pfam" id="PF07503">
    <property type="entry name" value="zf-HYPF"/>
    <property type="match status" value="2"/>
</dbReference>
<evidence type="ECO:0000259" key="11">
    <source>
        <dbReference type="PROSITE" id="PS51163"/>
    </source>
</evidence>
<proteinExistence type="inferred from homology"/>
<evidence type="ECO:0000256" key="6">
    <source>
        <dbReference type="ARBA" id="ARBA00022833"/>
    </source>
</evidence>
<reference evidence="12 13" key="1">
    <citation type="submission" date="2019-03" db="EMBL/GenBank/DDBJ databases">
        <title>Complete genome sequence of Ferrigenium kumadai strain An22, a microaerophilic iron-oxidizing bacterium isolated from a paddy field soil.</title>
        <authorList>
            <person name="Watanabe T."/>
            <person name="Asakawa S."/>
        </authorList>
    </citation>
    <scope>NUCLEOTIDE SEQUENCE [LARGE SCALE GENOMIC DNA]</scope>
    <source>
        <strain evidence="12 13">An22</strain>
    </source>
</reference>
<dbReference type="Pfam" id="PF01300">
    <property type="entry name" value="Sua5_yciO_yrdC"/>
    <property type="match status" value="1"/>
</dbReference>
<dbReference type="EC" id="6.2.-.-" evidence="8"/>
<dbReference type="InterPro" id="IPR041440">
    <property type="entry name" value="HypF_C"/>
</dbReference>
<dbReference type="InterPro" id="IPR001792">
    <property type="entry name" value="Acylphosphatase-like_dom"/>
</dbReference>
<dbReference type="InterPro" id="IPR006070">
    <property type="entry name" value="Sua5-like_dom"/>
</dbReference>
<evidence type="ECO:0000256" key="5">
    <source>
        <dbReference type="ARBA" id="ARBA00022771"/>
    </source>
</evidence>
<name>A0AAN1T1Q4_9PROT</name>
<dbReference type="Gene3D" id="3.30.110.120">
    <property type="match status" value="1"/>
</dbReference>
<gene>
    <name evidence="12" type="primary">hypF</name>
    <name evidence="12" type="ORF">FGKAn22_16520</name>
</gene>
<dbReference type="InterPro" id="IPR017968">
    <property type="entry name" value="Acylphosphatase_CS"/>
</dbReference>
<dbReference type="InterPro" id="IPR055128">
    <property type="entry name" value="HypF_C_2"/>
</dbReference>
<dbReference type="InterPro" id="IPR051060">
    <property type="entry name" value="Carbamoyltrans_HypF-like"/>
</dbReference>
<sequence length="767" mass="81865">MDATLAAESLMRCRVQVRGQVQGVGFRPFVFRLAQELGLSGWVRNCGAGVELEVQGHGKQVDSLLRKLRHEPPPLARIAGVSVEIAEVEPERGFAILESRGGETLTRIAPDTSICPDCLAELFTPGDRRYRYPFINCTHCGPRYTLAARVPYDRAHTAMAKFPLCPACQTEYHAPDNRRFHAEATACPVCGPQLALLNADGSAVRTENAIASAVAQLKDGKILAVKGLGGFHLMCDANNPVAVARLRERKAREEKPFAVMALNAASLEGYAKYTEAELALLESPARPVVILERTGELQGIADGMPGFGAMLPYTPLHYLLFHEAAGSPAGRSWLSESLPFLMVCTSANPGGEPLVYRNDEAVQRLNGIADGFLIHDRDILVRADDCVMRVSGKAPGFVRRSRGYTPSPIALPLSGPPVLAVGGFYKNAVCVTRGSEAFLSQHIGELDNAATCEALEQAVWHLLDVLEIRPELVVHDLHPDFFSSRFAARFAAERGIPALAVQHHHAHIGAVAAEHGVSGPLLGLALDGVGLGTDGSAWGGELLRVDGARKQRLGSLDPLALPGGDAAAREPWRMAAAALHALGRGEEITQRFAEPAAQTVAAMLEHGANVPYTSSCGRLFDAAAALLRVKNRNGFEGQAAMLLEGLAAHHGRTGPLQHGFVLDDGTLSFLPLLDHLADMRDADAGAALFHATLAEGLAAWVVQAARQQGLRKVALGGGCFLNAELSSSLEEALREEGITVLRAEQAPPNDGGLALGQAWIGLNFLKD</sequence>
<evidence type="ECO:0000256" key="2">
    <source>
        <dbReference type="ARBA" id="ARBA00008097"/>
    </source>
</evidence>
<dbReference type="Pfam" id="PF00708">
    <property type="entry name" value="Acylphosphatase"/>
    <property type="match status" value="1"/>
</dbReference>
<evidence type="ECO:0000256" key="7">
    <source>
        <dbReference type="ARBA" id="ARBA00048220"/>
    </source>
</evidence>
<feature type="active site" evidence="9">
    <location>
        <position position="27"/>
    </location>
</feature>
<dbReference type="KEGG" id="fku:FGKAn22_16520"/>
<keyword evidence="3" id="KW-0436">Ligase</keyword>
<dbReference type="Pfam" id="PF22521">
    <property type="entry name" value="HypF_C_2"/>
    <property type="match status" value="1"/>
</dbReference>
<evidence type="ECO:0000256" key="4">
    <source>
        <dbReference type="ARBA" id="ARBA00022723"/>
    </source>
</evidence>
<evidence type="ECO:0000313" key="12">
    <source>
        <dbReference type="EMBL" id="BBI99959.1"/>
    </source>
</evidence>
<dbReference type="GO" id="GO:0003725">
    <property type="term" value="F:double-stranded RNA binding"/>
    <property type="evidence" value="ECO:0007669"/>
    <property type="project" value="InterPro"/>
</dbReference>
<dbReference type="Gene3D" id="3.30.420.40">
    <property type="match status" value="1"/>
</dbReference>
<accession>A0AAN1T1Q4</accession>
<evidence type="ECO:0000256" key="1">
    <source>
        <dbReference type="ARBA" id="ARBA00004711"/>
    </source>
</evidence>
<dbReference type="Gene3D" id="3.30.420.360">
    <property type="match status" value="1"/>
</dbReference>
<comment type="function">
    <text evidence="8">Involved in the maturation of [NiFe] hydrogenases. Along with HypE, it catalyzes the synthesis of the CN ligands of the active site iron of [NiFe]-hydrogenases. HypF functions as a carbamoyl transferase using carbamoylphosphate as a substrate and transferring the carboxamido moiety in an ATP-dependent reaction to the thiolate of the C-terminal cysteine of HypE yielding a protein-S-carboxamide.</text>
</comment>
<keyword evidence="6" id="KW-0862">Zinc</keyword>
<dbReference type="GO" id="GO:0051604">
    <property type="term" value="P:protein maturation"/>
    <property type="evidence" value="ECO:0007669"/>
    <property type="project" value="TreeGrafter"/>
</dbReference>
<dbReference type="PANTHER" id="PTHR42959">
    <property type="entry name" value="CARBAMOYLTRANSFERASE"/>
    <property type="match status" value="1"/>
</dbReference>
<dbReference type="PROSITE" id="PS00150">
    <property type="entry name" value="ACYLPHOSPHATASE_1"/>
    <property type="match status" value="1"/>
</dbReference>
<comment type="catalytic activity">
    <reaction evidence="7 8">
        <text>C-terminal L-cysteinyl-[HypE protein] + carbamoyl phosphate + ATP + H2O = C-terminal S-carboxamide-L-cysteinyl-[HypE protein] + AMP + phosphate + diphosphate + H(+)</text>
        <dbReference type="Rhea" id="RHEA:55636"/>
        <dbReference type="Rhea" id="RHEA-COMP:14247"/>
        <dbReference type="Rhea" id="RHEA-COMP:14392"/>
        <dbReference type="ChEBI" id="CHEBI:15377"/>
        <dbReference type="ChEBI" id="CHEBI:15378"/>
        <dbReference type="ChEBI" id="CHEBI:30616"/>
        <dbReference type="ChEBI" id="CHEBI:33019"/>
        <dbReference type="ChEBI" id="CHEBI:43474"/>
        <dbReference type="ChEBI" id="CHEBI:58228"/>
        <dbReference type="ChEBI" id="CHEBI:76913"/>
        <dbReference type="ChEBI" id="CHEBI:139126"/>
        <dbReference type="ChEBI" id="CHEBI:456215"/>
    </reaction>
</comment>
<evidence type="ECO:0000256" key="8">
    <source>
        <dbReference type="PIRNR" id="PIRNR006256"/>
    </source>
</evidence>
<dbReference type="InterPro" id="IPR036046">
    <property type="entry name" value="Acylphosphatase-like_dom_sf"/>
</dbReference>
<feature type="domain" description="YrdC-like" evidence="11">
    <location>
        <begin position="207"/>
        <end position="403"/>
    </location>
</feature>
<comment type="pathway">
    <text evidence="1 8">Protein modification; [NiFe] hydrogenase maturation.</text>
</comment>
<feature type="active site" evidence="9">
    <location>
        <position position="45"/>
    </location>
</feature>
<dbReference type="PROSITE" id="PS51160">
    <property type="entry name" value="ACYLPHOSPHATASE_3"/>
    <property type="match status" value="1"/>
</dbReference>
<dbReference type="GO" id="GO:0016743">
    <property type="term" value="F:carboxyl- or carbamoyltransferase activity"/>
    <property type="evidence" value="ECO:0007669"/>
    <property type="project" value="UniProtKB-UniRule"/>
</dbReference>
<dbReference type="GO" id="GO:0008270">
    <property type="term" value="F:zinc ion binding"/>
    <property type="evidence" value="ECO:0007669"/>
    <property type="project" value="UniProtKB-KW"/>
</dbReference>
<dbReference type="PROSITE" id="PS51163">
    <property type="entry name" value="YRDC"/>
    <property type="match status" value="1"/>
</dbReference>
<keyword evidence="13" id="KW-1185">Reference proteome</keyword>
<feature type="domain" description="Acylphosphatase-like" evidence="10">
    <location>
        <begin position="12"/>
        <end position="98"/>
    </location>
</feature>
<keyword evidence="4" id="KW-0479">Metal-binding</keyword>
<dbReference type="AlphaFoldDB" id="A0AAN1T1Q4"/>
<dbReference type="GO" id="GO:0016874">
    <property type="term" value="F:ligase activity"/>
    <property type="evidence" value="ECO:0007669"/>
    <property type="project" value="UniProtKB-UniRule"/>
</dbReference>
<keyword evidence="5" id="KW-0863">Zinc-finger</keyword>
<dbReference type="EMBL" id="AP019536">
    <property type="protein sequence ID" value="BBI99959.1"/>
    <property type="molecule type" value="Genomic_DNA"/>
</dbReference>
<evidence type="ECO:0000259" key="10">
    <source>
        <dbReference type="PROSITE" id="PS51160"/>
    </source>
</evidence>
<comment type="catalytic activity">
    <reaction evidence="9">
        <text>an acyl phosphate + H2O = a carboxylate + phosphate + H(+)</text>
        <dbReference type="Rhea" id="RHEA:14965"/>
        <dbReference type="ChEBI" id="CHEBI:15377"/>
        <dbReference type="ChEBI" id="CHEBI:15378"/>
        <dbReference type="ChEBI" id="CHEBI:29067"/>
        <dbReference type="ChEBI" id="CHEBI:43474"/>
        <dbReference type="ChEBI" id="CHEBI:59918"/>
        <dbReference type="EC" id="3.6.1.7"/>
    </reaction>
</comment>
<evidence type="ECO:0000313" key="13">
    <source>
        <dbReference type="Proteomes" id="UP001319121"/>
    </source>
</evidence>
<dbReference type="NCBIfam" id="TIGR00143">
    <property type="entry name" value="hypF"/>
    <property type="match status" value="1"/>
</dbReference>
<protein>
    <recommendedName>
        <fullName evidence="8">Carbamoyltransferase HypF</fullName>
        <ecNumber evidence="8">6.2.-.-</ecNumber>
    </recommendedName>
</protein>
<evidence type="ECO:0000256" key="3">
    <source>
        <dbReference type="ARBA" id="ARBA00022598"/>
    </source>
</evidence>
<keyword evidence="9" id="KW-0378">Hydrolase</keyword>
<dbReference type="PANTHER" id="PTHR42959:SF1">
    <property type="entry name" value="CARBAMOYLTRANSFERASE HYPF"/>
    <property type="match status" value="1"/>
</dbReference>
<comment type="similarity">
    <text evidence="2 8">Belongs to the carbamoyltransferase HypF family.</text>
</comment>
<dbReference type="SUPFAM" id="SSF55821">
    <property type="entry name" value="YrdC/RibB"/>
    <property type="match status" value="1"/>
</dbReference>
<dbReference type="GO" id="GO:0003998">
    <property type="term" value="F:acylphosphatase activity"/>
    <property type="evidence" value="ECO:0007669"/>
    <property type="project" value="UniProtKB-EC"/>
</dbReference>
<dbReference type="Proteomes" id="UP001319121">
    <property type="component" value="Chromosome"/>
</dbReference>
<organism evidence="12 13">
    <name type="scientific">Ferrigenium kumadai</name>
    <dbReference type="NCBI Taxonomy" id="1682490"/>
    <lineage>
        <taxon>Bacteria</taxon>
        <taxon>Pseudomonadati</taxon>
        <taxon>Pseudomonadota</taxon>
        <taxon>Betaproteobacteria</taxon>
        <taxon>Nitrosomonadales</taxon>
        <taxon>Gallionellaceae</taxon>
        <taxon>Ferrigenium</taxon>
    </lineage>
</organism>
<dbReference type="PIRSF" id="PIRSF006256">
    <property type="entry name" value="CMPcnvr_hdrg_mat"/>
    <property type="match status" value="1"/>
</dbReference>
<dbReference type="InterPro" id="IPR011125">
    <property type="entry name" value="Znf_HypF"/>
</dbReference>